<dbReference type="Pfam" id="PF01582">
    <property type="entry name" value="TIR"/>
    <property type="match status" value="1"/>
</dbReference>
<feature type="domain" description="TIR" evidence="5">
    <location>
        <begin position="2"/>
        <end position="70"/>
    </location>
</feature>
<evidence type="ECO:0000313" key="8">
    <source>
        <dbReference type="Proteomes" id="UP000327085"/>
    </source>
</evidence>
<dbReference type="PANTHER" id="PTHR32009">
    <property type="entry name" value="TMV RESISTANCE PROTEIN N-LIKE"/>
    <property type="match status" value="1"/>
</dbReference>
<dbReference type="SUPFAM" id="SSF52200">
    <property type="entry name" value="Toll/Interleukin receptor TIR domain"/>
    <property type="match status" value="1"/>
</dbReference>
<name>A0A5E4GKL4_PRUDU</name>
<proteinExistence type="predicted"/>
<dbReference type="GO" id="GO:0007165">
    <property type="term" value="P:signal transduction"/>
    <property type="evidence" value="ECO:0007669"/>
    <property type="project" value="InterPro"/>
</dbReference>
<dbReference type="InterPro" id="IPR035897">
    <property type="entry name" value="Toll_tir_struct_dom_sf"/>
</dbReference>
<evidence type="ECO:0000256" key="2">
    <source>
        <dbReference type="ARBA" id="ARBA00022801"/>
    </source>
</evidence>
<feature type="non-terminal residue" evidence="7">
    <location>
        <position position="72"/>
    </location>
</feature>
<dbReference type="EC" id="3.2.2.6" evidence="1"/>
<dbReference type="Gene3D" id="3.40.50.10140">
    <property type="entry name" value="Toll/interleukin-1 receptor homology (TIR) domain"/>
    <property type="match status" value="1"/>
</dbReference>
<protein>
    <recommendedName>
        <fullName evidence="1">ADP-ribosyl cyclase/cyclic ADP-ribose hydrolase</fullName>
        <ecNumber evidence="1">3.2.2.6</ecNumber>
    </recommendedName>
</protein>
<organism evidence="7 8">
    <name type="scientific">Prunus dulcis</name>
    <name type="common">Almond</name>
    <name type="synonym">Amygdalus dulcis</name>
    <dbReference type="NCBI Taxonomy" id="3755"/>
    <lineage>
        <taxon>Eukaryota</taxon>
        <taxon>Viridiplantae</taxon>
        <taxon>Streptophyta</taxon>
        <taxon>Embryophyta</taxon>
        <taxon>Tracheophyta</taxon>
        <taxon>Spermatophyta</taxon>
        <taxon>Magnoliopsida</taxon>
        <taxon>eudicotyledons</taxon>
        <taxon>Gunneridae</taxon>
        <taxon>Pentapetalae</taxon>
        <taxon>rosids</taxon>
        <taxon>fabids</taxon>
        <taxon>Rosales</taxon>
        <taxon>Rosaceae</taxon>
        <taxon>Amygdaloideae</taxon>
        <taxon>Amygdaleae</taxon>
        <taxon>Prunus</taxon>
    </lineage>
</organism>
<keyword evidence="2" id="KW-0378">Hydrolase</keyword>
<evidence type="ECO:0000313" key="6">
    <source>
        <dbReference type="EMBL" id="KAI5311390.1"/>
    </source>
</evidence>
<keyword evidence="3" id="KW-0520">NAD</keyword>
<dbReference type="InParanoid" id="A0A5E4GKL4"/>
<reference evidence="8" key="2">
    <citation type="journal article" date="2020" name="Plant J.">
        <title>Transposons played a major role in the diversification between the closely related almond and peach genomes: results from the almond genome sequence.</title>
        <authorList>
            <person name="Alioto T."/>
            <person name="Alexiou K.G."/>
            <person name="Bardil A."/>
            <person name="Barteri F."/>
            <person name="Castanera R."/>
            <person name="Cruz F."/>
            <person name="Dhingra A."/>
            <person name="Duval H."/>
            <person name="Fernandez I Marti A."/>
            <person name="Frias L."/>
            <person name="Galan B."/>
            <person name="Garcia J.L."/>
            <person name="Howad W."/>
            <person name="Gomez-Garrido J."/>
            <person name="Gut M."/>
            <person name="Julca I."/>
            <person name="Morata J."/>
            <person name="Puigdomenech P."/>
            <person name="Ribeca P."/>
            <person name="Rubio Cabetas M.J."/>
            <person name="Vlasova A."/>
            <person name="Wirthensohn M."/>
            <person name="Garcia-Mas J."/>
            <person name="Gabaldon T."/>
            <person name="Casacuberta J.M."/>
            <person name="Arus P."/>
        </authorList>
    </citation>
    <scope>NUCLEOTIDE SEQUENCE [LARGE SCALE GENOMIC DNA]</scope>
    <source>
        <strain evidence="8">cv. Texas</strain>
    </source>
</reference>
<dbReference type="AlphaFoldDB" id="A0A5E4GKL4"/>
<dbReference type="PANTHER" id="PTHR32009:SF39">
    <property type="entry name" value="TIR DOMAIN-CONTAINING PROTEIN"/>
    <property type="match status" value="1"/>
</dbReference>
<gene>
    <name evidence="7" type="ORF">ALMOND_2B028058</name>
    <name evidence="6" type="ORF">L3X38_000326</name>
</gene>
<dbReference type="Proteomes" id="UP000327085">
    <property type="component" value="Chromosome 2"/>
</dbReference>
<keyword evidence="9" id="KW-1185">Reference proteome</keyword>
<comment type="catalytic activity">
    <reaction evidence="4">
        <text>NAD(+) + H2O = ADP-D-ribose + nicotinamide + H(+)</text>
        <dbReference type="Rhea" id="RHEA:16301"/>
        <dbReference type="ChEBI" id="CHEBI:15377"/>
        <dbReference type="ChEBI" id="CHEBI:15378"/>
        <dbReference type="ChEBI" id="CHEBI:17154"/>
        <dbReference type="ChEBI" id="CHEBI:57540"/>
        <dbReference type="ChEBI" id="CHEBI:57967"/>
        <dbReference type="EC" id="3.2.2.6"/>
    </reaction>
    <physiologicalReaction direction="left-to-right" evidence="4">
        <dbReference type="Rhea" id="RHEA:16302"/>
    </physiologicalReaction>
</comment>
<evidence type="ECO:0000256" key="3">
    <source>
        <dbReference type="ARBA" id="ARBA00023027"/>
    </source>
</evidence>
<evidence type="ECO:0000259" key="5">
    <source>
        <dbReference type="Pfam" id="PF01582"/>
    </source>
</evidence>
<dbReference type="GO" id="GO:0061809">
    <property type="term" value="F:NAD+ nucleosidase activity, cyclic ADP-ribose generating"/>
    <property type="evidence" value="ECO:0007669"/>
    <property type="project" value="UniProtKB-EC"/>
</dbReference>
<dbReference type="EMBL" id="JAJFAZ020000014">
    <property type="protein sequence ID" value="KAI5311390.1"/>
    <property type="molecule type" value="Genomic_DNA"/>
</dbReference>
<reference evidence="7" key="1">
    <citation type="submission" date="2019-07" db="EMBL/GenBank/DDBJ databases">
        <authorList>
            <person name="Alioto T."/>
            <person name="Alioto T."/>
            <person name="Gomez Garrido J."/>
        </authorList>
    </citation>
    <scope>NUCLEOTIDE SEQUENCE</scope>
</reference>
<dbReference type="InterPro" id="IPR000157">
    <property type="entry name" value="TIR_dom"/>
</dbReference>
<dbReference type="EMBL" id="CABIKO010000931">
    <property type="protein sequence ID" value="VVA40186.1"/>
    <property type="molecule type" value="Genomic_DNA"/>
</dbReference>
<evidence type="ECO:0000313" key="7">
    <source>
        <dbReference type="EMBL" id="VVA40186.1"/>
    </source>
</evidence>
<dbReference type="Proteomes" id="UP001054821">
    <property type="component" value="Unassembled WGS sequence"/>
</dbReference>
<accession>A0A5E4GKL4</accession>
<evidence type="ECO:0000256" key="4">
    <source>
        <dbReference type="ARBA" id="ARBA00047304"/>
    </source>
</evidence>
<evidence type="ECO:0000313" key="9">
    <source>
        <dbReference type="Proteomes" id="UP001054821"/>
    </source>
</evidence>
<reference evidence="6 9" key="3">
    <citation type="journal article" date="2022" name="G3 (Bethesda)">
        <title>Whole-genome sequence and methylome profiling of the almond [Prunus dulcis (Mill.) D.A. Webb] cultivar 'Nonpareil'.</title>
        <authorList>
            <person name="D'Amico-Willman K.M."/>
            <person name="Ouma W.Z."/>
            <person name="Meulia T."/>
            <person name="Sideli G.M."/>
            <person name="Gradziel T.M."/>
            <person name="Fresnedo-Ramirez J."/>
        </authorList>
    </citation>
    <scope>NUCLEOTIDE SEQUENCE [LARGE SCALE GENOMIC DNA]</scope>
    <source>
        <strain evidence="6">Clone GOH B32 T37-40</strain>
    </source>
</reference>
<evidence type="ECO:0000256" key="1">
    <source>
        <dbReference type="ARBA" id="ARBA00011982"/>
    </source>
</evidence>
<sequence length="72" mass="8166">MILEHKRISNHVILPIFYDMDPSHVWKQIGSIAKAFARHQKTQSLKKVKAWREALADVANLAGMVLQNQADG</sequence>